<dbReference type="Gene3D" id="1.10.10.610">
    <property type="entry name" value="YehU-like"/>
    <property type="match status" value="1"/>
</dbReference>
<gene>
    <name evidence="2" type="ORF">EPA86_10495</name>
</gene>
<comment type="caution">
    <text evidence="2">The sequence shown here is derived from an EMBL/GenBank/DDBJ whole genome shotgun (WGS) entry which is preliminary data.</text>
</comment>
<evidence type="ECO:0000313" key="2">
    <source>
        <dbReference type="EMBL" id="TPH15233.1"/>
    </source>
</evidence>
<dbReference type="NCBIfam" id="NF003438">
    <property type="entry name" value="PRK04966.1"/>
    <property type="match status" value="1"/>
</dbReference>
<dbReference type="InterPro" id="IPR036685">
    <property type="entry name" value="YehU-like_sf"/>
</dbReference>
<dbReference type="InterPro" id="IPR010648">
    <property type="entry name" value="UPF0270"/>
</dbReference>
<keyword evidence="3" id="KW-1185">Reference proteome</keyword>
<organism evidence="2 3">
    <name type="scientific">Litorilituus lipolyticus</name>
    <dbReference type="NCBI Taxonomy" id="2491017"/>
    <lineage>
        <taxon>Bacteria</taxon>
        <taxon>Pseudomonadati</taxon>
        <taxon>Pseudomonadota</taxon>
        <taxon>Gammaproteobacteria</taxon>
        <taxon>Alteromonadales</taxon>
        <taxon>Colwelliaceae</taxon>
        <taxon>Litorilituus</taxon>
    </lineage>
</organism>
<comment type="similarity">
    <text evidence="1">Belongs to the UPF0270 family.</text>
</comment>
<dbReference type="EMBL" id="SAWY01000020">
    <property type="protein sequence ID" value="TPH15233.1"/>
    <property type="molecule type" value="Genomic_DNA"/>
</dbReference>
<dbReference type="SUPFAM" id="SSF118001">
    <property type="entry name" value="YehU-like"/>
    <property type="match status" value="1"/>
</dbReference>
<proteinExistence type="inferred from homology"/>
<dbReference type="Pfam" id="PF06794">
    <property type="entry name" value="UPF0270"/>
    <property type="match status" value="1"/>
</dbReference>
<sequence length="82" mass="9478">MIIPFEQLDSDTLNAIIEDFVLREGNELDDVEHSKEVKIQQVKKLLTQGTVVLVYSELYESVNILPKEQFINAQHEDEDKGF</sequence>
<protein>
    <submittedName>
        <fullName evidence="2">YheU family protein</fullName>
    </submittedName>
</protein>
<dbReference type="AlphaFoldDB" id="A0A502KZW8"/>
<reference evidence="2 3" key="1">
    <citation type="submission" date="2019-01" db="EMBL/GenBank/DDBJ databases">
        <title>Litorilituus lipolytica sp. nov., isolated from intertidal sand of the Yellow Sea in China.</title>
        <authorList>
            <person name="Liu A."/>
        </authorList>
    </citation>
    <scope>NUCLEOTIDE SEQUENCE [LARGE SCALE GENOMIC DNA]</scope>
    <source>
        <strain evidence="2 3">RZ04</strain>
    </source>
</reference>
<dbReference type="Proteomes" id="UP000315303">
    <property type="component" value="Unassembled WGS sequence"/>
</dbReference>
<evidence type="ECO:0000313" key="3">
    <source>
        <dbReference type="Proteomes" id="UP000315303"/>
    </source>
</evidence>
<evidence type="ECO:0000256" key="1">
    <source>
        <dbReference type="ARBA" id="ARBA00006450"/>
    </source>
</evidence>
<dbReference type="RefSeq" id="WP_140603387.1">
    <property type="nucleotide sequence ID" value="NZ_SAWY01000020.1"/>
</dbReference>
<accession>A0A502KZW8</accession>
<dbReference type="OrthoDB" id="6120729at2"/>
<name>A0A502KZW8_9GAMM</name>